<evidence type="ECO:0000313" key="2">
    <source>
        <dbReference type="EMBL" id="QIX89146.1"/>
    </source>
</evidence>
<name>A0AAP9LWB6_9FIRM</name>
<keyword evidence="1" id="KW-0472">Membrane</keyword>
<dbReference type="EMBL" id="CP050964">
    <property type="protein sequence ID" value="QIX89146.1"/>
    <property type="molecule type" value="Genomic_DNA"/>
</dbReference>
<protein>
    <submittedName>
        <fullName evidence="2">Uncharacterized protein</fullName>
    </submittedName>
</protein>
<accession>A0AAP9LWB6</accession>
<evidence type="ECO:0000313" key="3">
    <source>
        <dbReference type="Proteomes" id="UP000501069"/>
    </source>
</evidence>
<gene>
    <name evidence="2" type="ORF">FOC47_00225</name>
</gene>
<reference evidence="2 3" key="1">
    <citation type="submission" date="2019-11" db="EMBL/GenBank/DDBJ databases">
        <title>FDA dAtabase for Regulatory Grade micrObial Sequences (FDA-ARGOS): Supporting development and validation of Infectious Disease Dx tests.</title>
        <authorList>
            <person name="Turner S."/>
            <person name="Byrd R."/>
            <person name="Tallon L."/>
            <person name="Sadzewicz L."/>
            <person name="Vavikolanu K."/>
            <person name="Mehta A."/>
            <person name="Aluvathingal J."/>
            <person name="Nadendla S."/>
            <person name="Myers T."/>
            <person name="Yan Y."/>
            <person name="Sichtig H."/>
        </authorList>
    </citation>
    <scope>NUCLEOTIDE SEQUENCE [LARGE SCALE GENOMIC DNA]</scope>
    <source>
        <strain evidence="2 3">FDAARGOS_739</strain>
    </source>
</reference>
<organism evidence="2 3">
    <name type="scientific">Enterocloster clostridioformis</name>
    <dbReference type="NCBI Taxonomy" id="1531"/>
    <lineage>
        <taxon>Bacteria</taxon>
        <taxon>Bacillati</taxon>
        <taxon>Bacillota</taxon>
        <taxon>Clostridia</taxon>
        <taxon>Lachnospirales</taxon>
        <taxon>Lachnospiraceae</taxon>
        <taxon>Enterocloster</taxon>
    </lineage>
</organism>
<dbReference type="AlphaFoldDB" id="A0AAP9LWB6"/>
<sequence length="273" mass="32190">MMDKRFKEVVDFVAAFLVETTGNEIFVKWKEKRKISRILKDDSKNIKRIFFTIDNSDLYNFIEEFILFTAFKEVSFYSPFDLTMEQEENLWKKFSDFIKSETGDGYVNGEYKKKIIQCVNLHNRAIDNIIMDSKDVIHMKVIQKHHDAIRDSLNGIVNTLNTETKLQDENDELDFSVEQMEMIMKSYRYDLNQLRKMQIVSICGAVGLLLFISAFIPLSLRYVSNRYTIEAIFLFFIIVVVLNLVYWSHITIQAINVGKKNRRDERSFMGIAF</sequence>
<dbReference type="Proteomes" id="UP000501069">
    <property type="component" value="Chromosome"/>
</dbReference>
<feature type="transmembrane region" description="Helical" evidence="1">
    <location>
        <begin position="232"/>
        <end position="257"/>
    </location>
</feature>
<evidence type="ECO:0000256" key="1">
    <source>
        <dbReference type="SAM" id="Phobius"/>
    </source>
</evidence>
<feature type="transmembrane region" description="Helical" evidence="1">
    <location>
        <begin position="199"/>
        <end position="220"/>
    </location>
</feature>
<proteinExistence type="predicted"/>
<keyword evidence="1" id="KW-0812">Transmembrane</keyword>
<dbReference type="RefSeq" id="WP_039886350.1">
    <property type="nucleotide sequence ID" value="NZ_CABKQO010000001.1"/>
</dbReference>
<dbReference type="GeneID" id="57959574"/>
<keyword evidence="1" id="KW-1133">Transmembrane helix</keyword>